<evidence type="ECO:0000256" key="3">
    <source>
        <dbReference type="ARBA" id="ARBA00022630"/>
    </source>
</evidence>
<dbReference type="SUPFAM" id="SSF51905">
    <property type="entry name" value="FAD/NAD(P)-binding domain"/>
    <property type="match status" value="1"/>
</dbReference>
<accession>L7VR99</accession>
<keyword evidence="5" id="KW-0560">Oxidoreductase</keyword>
<dbReference type="Pfam" id="PF00890">
    <property type="entry name" value="FAD_binding_2"/>
    <property type="match status" value="1"/>
</dbReference>
<feature type="domain" description="FAD-dependent oxidoreductase 2 FAD-binding" evidence="7">
    <location>
        <begin position="9"/>
        <end position="48"/>
    </location>
</feature>
<dbReference type="InterPro" id="IPR007867">
    <property type="entry name" value="GMC_OxRtase_C"/>
</dbReference>
<dbReference type="PANTHER" id="PTHR42784">
    <property type="entry name" value="PYRANOSE 2-OXIDASE"/>
    <property type="match status" value="1"/>
</dbReference>
<evidence type="ECO:0000259" key="8">
    <source>
        <dbReference type="Pfam" id="PF05199"/>
    </source>
</evidence>
<organism evidence="9">
    <name type="scientific">uncultured bacterium A1Q1_fos_1880</name>
    <dbReference type="NCBI Taxonomy" id="1256556"/>
    <lineage>
        <taxon>Bacteria</taxon>
        <taxon>environmental samples</taxon>
    </lineage>
</organism>
<evidence type="ECO:0000256" key="5">
    <source>
        <dbReference type="ARBA" id="ARBA00023002"/>
    </source>
</evidence>
<keyword evidence="3" id="KW-0285">Flavoprotein</keyword>
<comment type="similarity">
    <text evidence="2">Belongs to the GMC oxidoreductase family.</text>
</comment>
<evidence type="ECO:0000256" key="2">
    <source>
        <dbReference type="ARBA" id="ARBA00010790"/>
    </source>
</evidence>
<dbReference type="AlphaFoldDB" id="L7VR99"/>
<dbReference type="GO" id="GO:0050660">
    <property type="term" value="F:flavin adenine dinucleotide binding"/>
    <property type="evidence" value="ECO:0007669"/>
    <property type="project" value="InterPro"/>
</dbReference>
<proteinExistence type="inferred from homology"/>
<protein>
    <submittedName>
        <fullName evidence="9">Glucose-methanol-choline (GMC) oxidoreductase:NAD binding site</fullName>
    </submittedName>
</protein>
<evidence type="ECO:0000259" key="7">
    <source>
        <dbReference type="Pfam" id="PF00890"/>
    </source>
</evidence>
<dbReference type="InterPro" id="IPR051473">
    <property type="entry name" value="P2Ox-like"/>
</dbReference>
<evidence type="ECO:0000256" key="4">
    <source>
        <dbReference type="ARBA" id="ARBA00022827"/>
    </source>
</evidence>
<comment type="cofactor">
    <cofactor evidence="1">
        <name>FAD</name>
        <dbReference type="ChEBI" id="CHEBI:57692"/>
    </cofactor>
</comment>
<dbReference type="PANTHER" id="PTHR42784:SF1">
    <property type="entry name" value="PYRANOSE 2-OXIDASE"/>
    <property type="match status" value="1"/>
</dbReference>
<dbReference type="InterPro" id="IPR000172">
    <property type="entry name" value="GMC_OxRdtase_N"/>
</dbReference>
<dbReference type="Pfam" id="PF05199">
    <property type="entry name" value="GMC_oxred_C"/>
    <property type="match status" value="1"/>
</dbReference>
<feature type="domain" description="Glucose-methanol-choline oxidoreductase C-terminal" evidence="8">
    <location>
        <begin position="420"/>
        <end position="526"/>
    </location>
</feature>
<sequence length="542" mass="58846">MAEPIRTQVVIVGAGVAGMLVAYRLAQAGVQVVVLEAGPPVNRAEALATYRTALIKVPEAPYPDTPYAPRPTVADLEGYYVQEGPTLFKSTYVRRVGGTTWHWLGTSLRHLPADFQLQSRYGVAVDWPLTYAQLEPWYGAAERELGVAGDGKQDLGSPRTGEFPMQPLPLTYLDKQIALAAAKLGYTVHLTPQARNSVTYDGRPPCCGSSSCVPICPIGAKYDATVHVRKAQALGVQVIDQAVVHFIEVDSAGQVTGIRFKRPDGSEERAEASIYVLAAHAIETPKLLLMSRTDALPNGVANSSDQVGRNLMDHPVQLSWALAKEPVYPYRSPLENAGIEDFRDGDFRRERAAFRMAIGEDGWSFPGTTPTALAPELVKQGLRGEALVAELNRQVARQFRFANLIEQLPDPENRIVPAFDHLDALGLPRPRITYQLGEFVERGMAEARRVSEQIFQAMGATAIQHSEEHEGAGHVMGTYRMGNDPKTSVVTADQRCHDHPNLFLVGSGVFPTVGTANPTLTIAALALRAAETIKAELTGGVT</sequence>
<feature type="domain" description="Glucose-methanol-choline oxidoreductase N-terminal" evidence="6">
    <location>
        <begin position="175"/>
        <end position="316"/>
    </location>
</feature>
<dbReference type="Gene3D" id="3.50.50.60">
    <property type="entry name" value="FAD/NAD(P)-binding domain"/>
    <property type="match status" value="2"/>
</dbReference>
<evidence type="ECO:0000313" key="9">
    <source>
        <dbReference type="EMBL" id="AGC71487.1"/>
    </source>
</evidence>
<reference evidence="9" key="1">
    <citation type="submission" date="2012-09" db="EMBL/GenBank/DDBJ databases">
        <title>Metagenomic Characterization of a Microbial Community in Wastewater Detects High Levels of Antibiotic Resistance.</title>
        <authorList>
            <person name="Abrams M."/>
            <person name="Caldwell A."/>
            <person name="Vandaei E."/>
            <person name="Lee W."/>
            <person name="Perrott J."/>
            <person name="Khan S.Y."/>
            <person name="Ta J."/>
            <person name="Romero D."/>
            <person name="Nguyen V."/>
            <person name="Pourmand N."/>
            <person name="Ouverney C.C."/>
        </authorList>
    </citation>
    <scope>NUCLEOTIDE SEQUENCE</scope>
</reference>
<keyword evidence="4" id="KW-0274">FAD</keyword>
<dbReference type="InterPro" id="IPR036188">
    <property type="entry name" value="FAD/NAD-bd_sf"/>
</dbReference>
<evidence type="ECO:0000256" key="1">
    <source>
        <dbReference type="ARBA" id="ARBA00001974"/>
    </source>
</evidence>
<dbReference type="InterPro" id="IPR003953">
    <property type="entry name" value="FAD-dep_OxRdtase_2_FAD-bd"/>
</dbReference>
<dbReference type="Pfam" id="PF00732">
    <property type="entry name" value="GMC_oxred_N"/>
    <property type="match status" value="1"/>
</dbReference>
<name>L7VR99_9BACT</name>
<dbReference type="EMBL" id="JX649874">
    <property type="protein sequence ID" value="AGC71487.1"/>
    <property type="molecule type" value="Genomic_DNA"/>
</dbReference>
<evidence type="ECO:0000259" key="6">
    <source>
        <dbReference type="Pfam" id="PF00732"/>
    </source>
</evidence>
<dbReference type="GO" id="GO:0016614">
    <property type="term" value="F:oxidoreductase activity, acting on CH-OH group of donors"/>
    <property type="evidence" value="ECO:0007669"/>
    <property type="project" value="InterPro"/>
</dbReference>